<evidence type="ECO:0000313" key="3">
    <source>
        <dbReference type="Proteomes" id="UP001139011"/>
    </source>
</evidence>
<evidence type="ECO:0000259" key="1">
    <source>
        <dbReference type="Pfam" id="PF12867"/>
    </source>
</evidence>
<name>A0A9X1X8L6_9BACL</name>
<evidence type="ECO:0000313" key="2">
    <source>
        <dbReference type="EMBL" id="MCK6255255.1"/>
    </source>
</evidence>
<feature type="domain" description="DinB-like" evidence="1">
    <location>
        <begin position="14"/>
        <end position="145"/>
    </location>
</feature>
<dbReference type="Pfam" id="PF12867">
    <property type="entry name" value="DinB_2"/>
    <property type="match status" value="1"/>
</dbReference>
<comment type="caution">
    <text evidence="2">The sequence shown here is derived from an EMBL/GenBank/DDBJ whole genome shotgun (WGS) entry which is preliminary data.</text>
</comment>
<dbReference type="Gene3D" id="1.20.120.450">
    <property type="entry name" value="dinb family like domain"/>
    <property type="match status" value="1"/>
</dbReference>
<dbReference type="InterPro" id="IPR034660">
    <property type="entry name" value="DinB/YfiT-like"/>
</dbReference>
<keyword evidence="3" id="KW-1185">Reference proteome</keyword>
<proteinExistence type="predicted"/>
<dbReference type="SUPFAM" id="SSF109854">
    <property type="entry name" value="DinB/YfiT-like putative metalloenzymes"/>
    <property type="match status" value="1"/>
</dbReference>
<protein>
    <submittedName>
        <fullName evidence="2">DinB family protein</fullName>
    </submittedName>
</protein>
<dbReference type="InterPro" id="IPR024775">
    <property type="entry name" value="DinB-like"/>
</dbReference>
<dbReference type="EMBL" id="JAIWJX010000002">
    <property type="protein sequence ID" value="MCK6255255.1"/>
    <property type="molecule type" value="Genomic_DNA"/>
</dbReference>
<accession>A0A9X1X8L6</accession>
<dbReference type="Proteomes" id="UP001139011">
    <property type="component" value="Unassembled WGS sequence"/>
</dbReference>
<dbReference type="AlphaFoldDB" id="A0A9X1X8L6"/>
<sequence>MSLLKSFAEQIEWLEELRTVKEELWLEPISSGKWSIGEVVSHFKVWDLFVIHQRLPYFLEHQTFPENEIDAEKINQDAALYAKSDISKSQLLQETIETRASLVQQLHTIPEEWWIQPFAYKTKTLTLASYIQGLSEHDKHHQDQISLYLQKSANHAGNGLP</sequence>
<organism evidence="2 3">
    <name type="scientific">Fictibacillus marinisediminis</name>
    <dbReference type="NCBI Taxonomy" id="2878389"/>
    <lineage>
        <taxon>Bacteria</taxon>
        <taxon>Bacillati</taxon>
        <taxon>Bacillota</taxon>
        <taxon>Bacilli</taxon>
        <taxon>Bacillales</taxon>
        <taxon>Fictibacillaceae</taxon>
        <taxon>Fictibacillus</taxon>
    </lineage>
</organism>
<gene>
    <name evidence="2" type="ORF">LCY76_01165</name>
</gene>
<reference evidence="2" key="1">
    <citation type="submission" date="2021-09" db="EMBL/GenBank/DDBJ databases">
        <title>Genome analysis of Fictibacillus sp. KIGAM418 isolated from marine sediment.</title>
        <authorList>
            <person name="Seo M.-J."/>
            <person name="Cho E.-S."/>
            <person name="Hwang C.Y."/>
        </authorList>
    </citation>
    <scope>NUCLEOTIDE SEQUENCE</scope>
    <source>
        <strain evidence="2">KIGAM418</strain>
    </source>
</reference>
<dbReference type="RefSeq" id="WP_248251117.1">
    <property type="nucleotide sequence ID" value="NZ_JAIWJX010000002.1"/>
</dbReference>